<dbReference type="AlphaFoldDB" id="A0A9X9Q2E0"/>
<feature type="compositionally biased region" description="Polar residues" evidence="1">
    <location>
        <begin position="16"/>
        <end position="25"/>
    </location>
</feature>
<keyword evidence="3" id="KW-1185">Reference proteome</keyword>
<evidence type="ECO:0000256" key="1">
    <source>
        <dbReference type="SAM" id="MobiDB-lite"/>
    </source>
</evidence>
<comment type="caution">
    <text evidence="2">The sequence shown here is derived from an EMBL/GenBank/DDBJ whole genome shotgun (WGS) entry which is preliminary data.</text>
</comment>
<evidence type="ECO:0000313" key="3">
    <source>
        <dbReference type="Proteomes" id="UP000269945"/>
    </source>
</evidence>
<protein>
    <submittedName>
        <fullName evidence="2">Uncharacterized protein</fullName>
    </submittedName>
</protein>
<feature type="compositionally biased region" description="Low complexity" evidence="1">
    <location>
        <begin position="28"/>
        <end position="41"/>
    </location>
</feature>
<accession>A0A9X9Q2E0</accession>
<gene>
    <name evidence="2" type="ORF">BN2614_LOCUS1</name>
</gene>
<dbReference type="Proteomes" id="UP000269945">
    <property type="component" value="Unassembled WGS sequence"/>
</dbReference>
<feature type="region of interest" description="Disordered" evidence="1">
    <location>
        <begin position="16"/>
        <end position="41"/>
    </location>
</feature>
<proteinExistence type="predicted"/>
<dbReference type="EMBL" id="CYRY02023681">
    <property type="protein sequence ID" value="VCW97928.1"/>
    <property type="molecule type" value="Genomic_DNA"/>
</dbReference>
<evidence type="ECO:0000313" key="2">
    <source>
        <dbReference type="EMBL" id="VCW97928.1"/>
    </source>
</evidence>
<reference evidence="2 3" key="1">
    <citation type="submission" date="2018-10" db="EMBL/GenBank/DDBJ databases">
        <authorList>
            <person name="Ekblom R."/>
            <person name="Jareborg N."/>
        </authorList>
    </citation>
    <scope>NUCLEOTIDE SEQUENCE [LARGE SCALE GENOMIC DNA]</scope>
    <source>
        <tissue evidence="2">Muscle</tissue>
    </source>
</reference>
<organism evidence="2 3">
    <name type="scientific">Gulo gulo</name>
    <name type="common">Wolverine</name>
    <name type="synonym">Gluton</name>
    <dbReference type="NCBI Taxonomy" id="48420"/>
    <lineage>
        <taxon>Eukaryota</taxon>
        <taxon>Metazoa</taxon>
        <taxon>Chordata</taxon>
        <taxon>Craniata</taxon>
        <taxon>Vertebrata</taxon>
        <taxon>Euteleostomi</taxon>
        <taxon>Mammalia</taxon>
        <taxon>Eutheria</taxon>
        <taxon>Laurasiatheria</taxon>
        <taxon>Carnivora</taxon>
        <taxon>Caniformia</taxon>
        <taxon>Musteloidea</taxon>
        <taxon>Mustelidae</taxon>
        <taxon>Guloninae</taxon>
        <taxon>Gulo</taxon>
    </lineage>
</organism>
<name>A0A9X9Q2E0_GULGU</name>
<sequence>MVLGSCHLLVNYSTACPASQNSSPWSWRRQPPRSTLSQSSSPSITWLRVLMMQRRK</sequence>